<dbReference type="SUPFAM" id="SSF88697">
    <property type="entry name" value="PUA domain-like"/>
    <property type="match status" value="1"/>
</dbReference>
<dbReference type="OrthoDB" id="9804504at2"/>
<dbReference type="FunFam" id="3.40.50.300:FF:000802">
    <property type="entry name" value="Sulfate adenylyltransferase"/>
    <property type="match status" value="1"/>
</dbReference>
<dbReference type="HOGENOM" id="CLU_022950_0_0_7"/>
<dbReference type="eggNOG" id="COG0529">
    <property type="taxonomic scope" value="Bacteria"/>
</dbReference>
<evidence type="ECO:0000259" key="9">
    <source>
        <dbReference type="Pfam" id="PF14306"/>
    </source>
</evidence>
<evidence type="ECO:0000259" key="8">
    <source>
        <dbReference type="Pfam" id="PF01747"/>
    </source>
</evidence>
<keyword evidence="4 10" id="KW-0808">Transferase</keyword>
<dbReference type="GO" id="GO:0004020">
    <property type="term" value="F:adenylylsulfate kinase activity"/>
    <property type="evidence" value="ECO:0007669"/>
    <property type="project" value="UniProtKB-EC"/>
</dbReference>
<evidence type="ECO:0000256" key="2">
    <source>
        <dbReference type="ARBA" id="ARBA00004806"/>
    </source>
</evidence>
<dbReference type="AlphaFoldDB" id="G7Q6C4"/>
<feature type="domain" description="ATP-sulfurylase PUA-like" evidence="9">
    <location>
        <begin position="6"/>
        <end position="155"/>
    </location>
</feature>
<dbReference type="GO" id="GO:0005524">
    <property type="term" value="F:ATP binding"/>
    <property type="evidence" value="ECO:0007669"/>
    <property type="project" value="UniProtKB-KW"/>
</dbReference>
<dbReference type="NCBIfam" id="TIGR00455">
    <property type="entry name" value="apsK"/>
    <property type="match status" value="1"/>
</dbReference>
<dbReference type="GO" id="GO:0010134">
    <property type="term" value="P:sulfate assimilation via adenylyl sulfate reduction"/>
    <property type="evidence" value="ECO:0007669"/>
    <property type="project" value="TreeGrafter"/>
</dbReference>
<dbReference type="Gene3D" id="3.40.50.300">
    <property type="entry name" value="P-loop containing nucleotide triphosphate hydrolases"/>
    <property type="match status" value="1"/>
</dbReference>
<evidence type="ECO:0000313" key="11">
    <source>
        <dbReference type="Proteomes" id="UP000004662"/>
    </source>
</evidence>
<dbReference type="InterPro" id="IPR025980">
    <property type="entry name" value="ATP-Sase_PUA-like_dom"/>
</dbReference>
<accession>G7Q6C4</accession>
<dbReference type="InterPro" id="IPR050512">
    <property type="entry name" value="Sulf_AdTrans/APS_kinase"/>
</dbReference>
<keyword evidence="11" id="KW-1185">Reference proteome</keyword>
<evidence type="ECO:0000256" key="6">
    <source>
        <dbReference type="ARBA" id="ARBA00022840"/>
    </source>
</evidence>
<protein>
    <recommendedName>
        <fullName evidence="3">adenylyl-sulfate kinase</fullName>
        <ecNumber evidence="3">2.7.1.25</ecNumber>
    </recommendedName>
</protein>
<reference evidence="11" key="1">
    <citation type="journal article" date="2015" name="Genome Announc.">
        <title>High-Quality Draft Genome Sequence of Desulfovibrio carbinoliphilus FW-101-2B, an Organic Acid-Oxidizing Sulfate-Reducing Bacterium Isolated from Uranium(VI)-Contaminated Groundwater.</title>
        <authorList>
            <person name="Ramsay B.D."/>
            <person name="Hwang C."/>
            <person name="Woo H.L."/>
            <person name="Carroll S.L."/>
            <person name="Lucas S."/>
            <person name="Han J."/>
            <person name="Lapidus A.L."/>
            <person name="Cheng J.F."/>
            <person name="Goodwin L.A."/>
            <person name="Pitluck S."/>
            <person name="Peters L."/>
            <person name="Chertkov O."/>
            <person name="Held B."/>
            <person name="Detter J.C."/>
            <person name="Han C.S."/>
            <person name="Tapia R."/>
            <person name="Land M.L."/>
            <person name="Hauser L.J."/>
            <person name="Kyrpides N.C."/>
            <person name="Ivanova N.N."/>
            <person name="Mikhailova N."/>
            <person name="Pagani I."/>
            <person name="Woyke T."/>
            <person name="Arkin A.P."/>
            <person name="Dehal P."/>
            <person name="Chivian D."/>
            <person name="Criddle C.S."/>
            <person name="Wu W."/>
            <person name="Chakraborty R."/>
            <person name="Hazen T.C."/>
            <person name="Fields M.W."/>
        </authorList>
    </citation>
    <scope>NUCLEOTIDE SEQUENCE [LARGE SCALE GENOMIC DNA]</scope>
    <source>
        <strain evidence="11">FW-101-2B</strain>
    </source>
</reference>
<dbReference type="GO" id="GO:0004781">
    <property type="term" value="F:sulfate adenylyltransferase (ATP) activity"/>
    <property type="evidence" value="ECO:0007669"/>
    <property type="project" value="InterPro"/>
</dbReference>
<evidence type="ECO:0000256" key="5">
    <source>
        <dbReference type="ARBA" id="ARBA00022741"/>
    </source>
</evidence>
<keyword evidence="10" id="KW-0548">Nucleotidyltransferase</keyword>
<keyword evidence="5" id="KW-0547">Nucleotide-binding</keyword>
<dbReference type="InterPro" id="IPR024951">
    <property type="entry name" value="Sulfurylase_cat_dom"/>
</dbReference>
<dbReference type="Pfam" id="PF01583">
    <property type="entry name" value="APS_kinase"/>
    <property type="match status" value="1"/>
</dbReference>
<dbReference type="InterPro" id="IPR059117">
    <property type="entry name" value="APS_kinase_dom"/>
</dbReference>
<feature type="domain" description="APS kinase" evidence="7">
    <location>
        <begin position="391"/>
        <end position="543"/>
    </location>
</feature>
<evidence type="ECO:0000313" key="10">
    <source>
        <dbReference type="EMBL" id="EHJ47297.1"/>
    </source>
</evidence>
<sequence length="567" mass="61471">MDPHAEHLIVHFRRAEAIKADSLAFKSHSLTPRQACDLEMLLSRAFYPLTGYLGHEDFESVLASMRLADGTLWPMPVSLDVPASLGETLTCGEKLALRDAEGFMLAVLTVAEVWRSDPEREARALFDVADPDRHPGAREHVQATRPYRVGGPVDGLALPPHVDFPESRRTPAAVQALFQQRGWRRVLGCLSEGLLHCRHRAMFQQAARDMAGSILLSHVAGEAMAGGAAHFAGVRCARHFAAAFPKNALLLNLLPLCVRMAGPRQALFEALVHKNHGCTHTLVALDHADPLAGATDGNAAPFYPPGAAQRLVAAHEAETGIVMVPETPMAYVEEKAQYVPAASVAPGMTVKNIDAAECTRRLEFGLDLPDWFTLPDVAAELRLVFPPRSRQGFTLFMTGLSGAGKSTLAKLLFVKFMEMRTRPVTLLDGDIVRRHLSSELTFSREHRNLNIARIGFVASEITKNGGIAICAPIAPYACARAEARALVAPHGGFVEIHVATPLGVCEQRDRKGLYAKARAGLVKGVTGVDDPYEVPQAPEITLDTSALTPGEAAQEVLLYLERQGYLA</sequence>
<dbReference type="eggNOG" id="COG2046">
    <property type="taxonomic scope" value="Bacteria"/>
</dbReference>
<comment type="catalytic activity">
    <reaction evidence="1">
        <text>adenosine 5'-phosphosulfate + ATP = 3'-phosphoadenylyl sulfate + ADP + H(+)</text>
        <dbReference type="Rhea" id="RHEA:24152"/>
        <dbReference type="ChEBI" id="CHEBI:15378"/>
        <dbReference type="ChEBI" id="CHEBI:30616"/>
        <dbReference type="ChEBI" id="CHEBI:58243"/>
        <dbReference type="ChEBI" id="CHEBI:58339"/>
        <dbReference type="ChEBI" id="CHEBI:456216"/>
        <dbReference type="EC" id="2.7.1.25"/>
    </reaction>
</comment>
<dbReference type="SUPFAM" id="SSF52374">
    <property type="entry name" value="Nucleotidylyl transferase"/>
    <property type="match status" value="1"/>
</dbReference>
<dbReference type="PANTHER" id="PTHR42700">
    <property type="entry name" value="SULFATE ADENYLYLTRANSFERASE"/>
    <property type="match status" value="1"/>
</dbReference>
<organism evidence="10 11">
    <name type="scientific">Solidesulfovibrio carbinoliphilus subsp. oakridgensis</name>
    <dbReference type="NCBI Taxonomy" id="694327"/>
    <lineage>
        <taxon>Bacteria</taxon>
        <taxon>Pseudomonadati</taxon>
        <taxon>Thermodesulfobacteriota</taxon>
        <taxon>Desulfovibrionia</taxon>
        <taxon>Desulfovibrionales</taxon>
        <taxon>Desulfovibrionaceae</taxon>
        <taxon>Solidesulfovibrio</taxon>
    </lineage>
</organism>
<dbReference type="Gene3D" id="3.10.400.10">
    <property type="entry name" value="Sulfate adenylyltransferase"/>
    <property type="match status" value="1"/>
</dbReference>
<gene>
    <name evidence="10" type="ORF">DFW101_1287</name>
</gene>
<dbReference type="InterPro" id="IPR015947">
    <property type="entry name" value="PUA-like_sf"/>
</dbReference>
<keyword evidence="10" id="KW-0418">Kinase</keyword>
<dbReference type="InterPro" id="IPR014729">
    <property type="entry name" value="Rossmann-like_a/b/a_fold"/>
</dbReference>
<dbReference type="STRING" id="694327.DFW101_1287"/>
<proteinExistence type="predicted"/>
<dbReference type="Proteomes" id="UP000004662">
    <property type="component" value="Chromosome"/>
</dbReference>
<dbReference type="Pfam" id="PF01747">
    <property type="entry name" value="ATP-sulfurylase"/>
    <property type="match status" value="1"/>
</dbReference>
<evidence type="ECO:0000256" key="1">
    <source>
        <dbReference type="ARBA" id="ARBA00001823"/>
    </source>
</evidence>
<dbReference type="Gene3D" id="3.40.50.620">
    <property type="entry name" value="HUPs"/>
    <property type="match status" value="1"/>
</dbReference>
<dbReference type="GO" id="GO:0005737">
    <property type="term" value="C:cytoplasm"/>
    <property type="evidence" value="ECO:0007669"/>
    <property type="project" value="TreeGrafter"/>
</dbReference>
<dbReference type="GO" id="GO:0019379">
    <property type="term" value="P:sulfate assimilation, phosphoadenylyl sulfate reduction by phosphoadenylyl-sulfate reductase (thioredoxin)"/>
    <property type="evidence" value="ECO:0007669"/>
    <property type="project" value="TreeGrafter"/>
</dbReference>
<dbReference type="NCBIfam" id="NF004040">
    <property type="entry name" value="PRK05537.1"/>
    <property type="match status" value="1"/>
</dbReference>
<dbReference type="SUPFAM" id="SSF52540">
    <property type="entry name" value="P-loop containing nucleoside triphosphate hydrolases"/>
    <property type="match status" value="1"/>
</dbReference>
<comment type="pathway">
    <text evidence="2">Sulfur metabolism; hydrogen sulfide biosynthesis; sulfite from sulfate: step 2/3.</text>
</comment>
<feature type="domain" description="Sulphate adenylyltransferase catalytic" evidence="8">
    <location>
        <begin position="167"/>
        <end position="382"/>
    </location>
</feature>
<dbReference type="InterPro" id="IPR027417">
    <property type="entry name" value="P-loop_NTPase"/>
</dbReference>
<dbReference type="CDD" id="cd02027">
    <property type="entry name" value="APSK"/>
    <property type="match status" value="1"/>
</dbReference>
<dbReference type="PANTHER" id="PTHR42700:SF1">
    <property type="entry name" value="SULFATE ADENYLYLTRANSFERASE"/>
    <property type="match status" value="1"/>
</dbReference>
<evidence type="ECO:0000259" key="7">
    <source>
        <dbReference type="Pfam" id="PF01583"/>
    </source>
</evidence>
<evidence type="ECO:0000256" key="4">
    <source>
        <dbReference type="ARBA" id="ARBA00022679"/>
    </source>
</evidence>
<name>G7Q6C4_9BACT</name>
<dbReference type="InterPro" id="IPR002891">
    <property type="entry name" value="APS"/>
</dbReference>
<dbReference type="EMBL" id="CM001368">
    <property type="protein sequence ID" value="EHJ47297.1"/>
    <property type="molecule type" value="Genomic_DNA"/>
</dbReference>
<dbReference type="RefSeq" id="WP_009180705.1">
    <property type="nucleotide sequence ID" value="NZ_CM001368.1"/>
</dbReference>
<dbReference type="Pfam" id="PF14306">
    <property type="entry name" value="PUA_2"/>
    <property type="match status" value="1"/>
</dbReference>
<evidence type="ECO:0000256" key="3">
    <source>
        <dbReference type="ARBA" id="ARBA00012121"/>
    </source>
</evidence>
<keyword evidence="6" id="KW-0067">ATP-binding</keyword>
<dbReference type="EC" id="2.7.1.25" evidence="3"/>